<dbReference type="EMBL" id="CAEZUR010000064">
    <property type="protein sequence ID" value="CAB4611271.1"/>
    <property type="molecule type" value="Genomic_DNA"/>
</dbReference>
<name>A0A6J6B5W2_9ZZZZ</name>
<proteinExistence type="predicted"/>
<reference evidence="2" key="1">
    <citation type="submission" date="2020-05" db="EMBL/GenBank/DDBJ databases">
        <authorList>
            <person name="Chiriac C."/>
            <person name="Salcher M."/>
            <person name="Ghai R."/>
            <person name="Kavagutti S V."/>
        </authorList>
    </citation>
    <scope>NUCLEOTIDE SEQUENCE</scope>
</reference>
<gene>
    <name evidence="2" type="ORF">UFOPK1433_00077</name>
    <name evidence="3" type="ORF">UFOPK1843_00844</name>
</gene>
<evidence type="ECO:0000259" key="1">
    <source>
        <dbReference type="Pfam" id="PF13625"/>
    </source>
</evidence>
<organism evidence="2">
    <name type="scientific">freshwater metagenome</name>
    <dbReference type="NCBI Taxonomy" id="449393"/>
    <lineage>
        <taxon>unclassified sequences</taxon>
        <taxon>metagenomes</taxon>
        <taxon>ecological metagenomes</taxon>
    </lineage>
</organism>
<protein>
    <submittedName>
        <fullName evidence="2">Unannotated protein</fullName>
    </submittedName>
</protein>
<accession>A0A6J6B5W2</accession>
<dbReference type="AlphaFoldDB" id="A0A6J6B5W2"/>
<feature type="domain" description="Helicase XPB/Ssl2 N-terminal" evidence="1">
    <location>
        <begin position="315"/>
        <end position="440"/>
    </location>
</feature>
<sequence>MSELRHLVEALRGLSDAALRSLVATRLISVSTVEDFYALAESLNHPKSFAAQIGSLSKKQLDTIAQISKGEKVSAANAAGLLELQLIYRVDSGFKVFENLLDQLKQHKTFTRALTVINLDEVHANQSEIDRDAGLVAFETMQALTEIIFDLEKHLIREVGKSGVGLPDVKRLGAALAKPNDFAKRMFSLASRLGLMTIENSRHRLTPPAVQWLSMDQQERISLLVENFKALLGSELCSNLNGLTPGSSLKNWLTAHFPLAENTSSSRIGQILDFAESFGLTFDHFTTSWFTDALANRKSLASHLQKHLPTVQKRIILQADLSIIAPGPLPTKLEVSLRRFATTETISLASTYRLSALSICHGLETGLKIDEIRDFLKTTSAAKLPQPVEYLLNEVTARFGRLVVTEVADNTERSLITSPDNLLLTEIGNDPRLRAFSLSRPSPEQLTCRFESSVVYFGLRECGYLAIRRDQSGAVISPVEAAEAVAGKTAASSLDSDLARIRAADAAMSAGGNDEAITRQVQLAIRNKARLLITATIADGSSATFDLMPNGIANGRLRGLDRKAQIERTLPLSTITAITLA</sequence>
<evidence type="ECO:0000313" key="2">
    <source>
        <dbReference type="EMBL" id="CAB4533673.1"/>
    </source>
</evidence>
<dbReference type="Pfam" id="PF13625">
    <property type="entry name" value="Helicase_C_3"/>
    <property type="match status" value="1"/>
</dbReference>
<dbReference type="EMBL" id="CAEZSN010000004">
    <property type="protein sequence ID" value="CAB4533673.1"/>
    <property type="molecule type" value="Genomic_DNA"/>
</dbReference>
<dbReference type="InterPro" id="IPR032830">
    <property type="entry name" value="XPB/Ssl2_N"/>
</dbReference>
<evidence type="ECO:0000313" key="3">
    <source>
        <dbReference type="EMBL" id="CAB4611271.1"/>
    </source>
</evidence>